<comment type="caution">
    <text evidence="1">The sequence shown here is derived from an EMBL/GenBank/DDBJ whole genome shotgun (WGS) entry which is preliminary data.</text>
</comment>
<accession>A0ABX0VKH9</accession>
<reference evidence="1 2" key="1">
    <citation type="journal article" date="2020" name="Microorganisms">
        <title>Polyphasic Characterisation of Cedecea colo sp. nov., a New Enteric Bacterium Isolated from the Koala Hindgut.</title>
        <authorList>
            <person name="Boath J.M."/>
            <person name="Dakhal S."/>
            <person name="Van T.T.H."/>
            <person name="Moore R.J."/>
            <person name="Dekiwadia C."/>
            <person name="Macreadie I.G."/>
        </authorList>
    </citation>
    <scope>NUCLEOTIDE SEQUENCE [LARGE SCALE GENOMIC DNA]</scope>
    <source>
        <strain evidence="1 2">ZA</strain>
    </source>
</reference>
<dbReference type="SUPFAM" id="SSF103063">
    <property type="entry name" value="Hypothetical protein YoaG"/>
    <property type="match status" value="1"/>
</dbReference>
<evidence type="ECO:0000313" key="2">
    <source>
        <dbReference type="Proteomes" id="UP000697927"/>
    </source>
</evidence>
<evidence type="ECO:0000313" key="1">
    <source>
        <dbReference type="EMBL" id="NIY47518.1"/>
    </source>
</evidence>
<keyword evidence="2" id="KW-1185">Reference proteome</keyword>
<proteinExistence type="predicted"/>
<dbReference type="Gene3D" id="3.30.160.220">
    <property type="entry name" value="YoaG"/>
    <property type="match status" value="2"/>
</dbReference>
<dbReference type="Pfam" id="PF08956">
    <property type="entry name" value="DUF1869"/>
    <property type="match status" value="1"/>
</dbReference>
<dbReference type="InterPro" id="IPR015051">
    <property type="entry name" value="YoaG"/>
</dbReference>
<protein>
    <submittedName>
        <fullName evidence="1">DUF1869 domain-containing protein</fullName>
    </submittedName>
</protein>
<name>A0ABX0VKH9_9ENTR</name>
<dbReference type="EMBL" id="SOYS01000002">
    <property type="protein sequence ID" value="NIY47518.1"/>
    <property type="molecule type" value="Genomic_DNA"/>
</dbReference>
<organism evidence="1 2">
    <name type="scientific">Cedecea colo</name>
    <dbReference type="NCBI Taxonomy" id="2552946"/>
    <lineage>
        <taxon>Bacteria</taxon>
        <taxon>Pseudomonadati</taxon>
        <taxon>Pseudomonadota</taxon>
        <taxon>Gammaproteobacteria</taxon>
        <taxon>Enterobacterales</taxon>
        <taxon>Enterobacteriaceae</taxon>
        <taxon>Cedecea</taxon>
    </lineage>
</organism>
<dbReference type="Proteomes" id="UP000697927">
    <property type="component" value="Unassembled WGS sequence"/>
</dbReference>
<sequence>MDAKEENKGYTLAVMNRKTGTVAEKVYMKPMALYVPSFAVAAVAALVESIEPSDDCTVCDTGYALTVTNNNNGVSVDKDFMTLAQLAEPDTATDAVKDLINIVRGYDDDEEHNVCGW</sequence>
<gene>
    <name evidence="1" type="ORF">E2L00_08235</name>
</gene>
<dbReference type="InterPro" id="IPR036489">
    <property type="entry name" value="YoaG_sf"/>
</dbReference>
<dbReference type="RefSeq" id="WP_167609519.1">
    <property type="nucleotide sequence ID" value="NZ_SOYS01000002.1"/>
</dbReference>